<sequence length="264" mass="27517">MALYVVLICFGLVQWIESGGVPLTECGSPAPIRPVPPPTACTDKDNVLCTAVFAPLGSDAAANANPANPFLVNPFCQNASLRANAVNLCPSSCAVCCLAPEFSCSNAAGADCTPFTTLPDLCTNPQTAPTALEKCPSTCGLCNRPGALGGCPNVATNCAQLLPLLTCTNAYMQANCMTTCNITTCISEVQLLSKACTGDPIGAATHMYRNHQNTLMISNLATTAAASSCMDTRANCAQMSSFCNISPYSTVMREQCRRTCGICR</sequence>
<dbReference type="Proteomes" id="UP000038040">
    <property type="component" value="Unplaced"/>
</dbReference>
<evidence type="ECO:0000313" key="6">
    <source>
        <dbReference type="Proteomes" id="UP000274756"/>
    </source>
</evidence>
<feature type="disulfide bond" evidence="1">
    <location>
        <begin position="229"/>
        <end position="263"/>
    </location>
</feature>
<comment type="caution">
    <text evidence="1">Lacks conserved residue(s) required for the propagation of feature annotation.</text>
</comment>
<dbReference type="PANTHER" id="PTHR21724:SF109">
    <property type="entry name" value="SHKT DOMAIN-CONTAINING PROTEIN"/>
    <property type="match status" value="1"/>
</dbReference>
<organism evidence="5 7">
    <name type="scientific">Dracunculus medinensis</name>
    <name type="common">Guinea worm</name>
    <dbReference type="NCBI Taxonomy" id="318479"/>
    <lineage>
        <taxon>Eukaryota</taxon>
        <taxon>Metazoa</taxon>
        <taxon>Ecdysozoa</taxon>
        <taxon>Nematoda</taxon>
        <taxon>Chromadorea</taxon>
        <taxon>Rhabditida</taxon>
        <taxon>Spirurina</taxon>
        <taxon>Dracunculoidea</taxon>
        <taxon>Dracunculidae</taxon>
        <taxon>Dracunculus</taxon>
    </lineage>
</organism>
<evidence type="ECO:0000313" key="4">
    <source>
        <dbReference type="EMBL" id="VDN59916.1"/>
    </source>
</evidence>
<dbReference type="Pfam" id="PF01549">
    <property type="entry name" value="ShK"/>
    <property type="match status" value="3"/>
</dbReference>
<dbReference type="AlphaFoldDB" id="A0A0N4UHV9"/>
<dbReference type="PROSITE" id="PS51670">
    <property type="entry name" value="SHKT"/>
    <property type="match status" value="2"/>
</dbReference>
<gene>
    <name evidence="4" type="ORF">DME_LOCUS9889</name>
</gene>
<reference evidence="4 6" key="2">
    <citation type="submission" date="2018-11" db="EMBL/GenBank/DDBJ databases">
        <authorList>
            <consortium name="Pathogen Informatics"/>
        </authorList>
    </citation>
    <scope>NUCLEOTIDE SEQUENCE [LARGE SCALE GENOMIC DNA]</scope>
</reference>
<dbReference type="SMART" id="SM00254">
    <property type="entry name" value="ShKT"/>
    <property type="match status" value="3"/>
</dbReference>
<dbReference type="InterPro" id="IPR003582">
    <property type="entry name" value="ShKT_dom"/>
</dbReference>
<evidence type="ECO:0000259" key="3">
    <source>
        <dbReference type="PROSITE" id="PS51670"/>
    </source>
</evidence>
<accession>A0A0N4UHV9</accession>
<name>A0A0N4UHV9_DRAME</name>
<feature type="domain" description="ShKT" evidence="3">
    <location>
        <begin position="151"/>
        <end position="185"/>
    </location>
</feature>
<feature type="signal peptide" evidence="2">
    <location>
        <begin position="1"/>
        <end position="18"/>
    </location>
</feature>
<evidence type="ECO:0000313" key="7">
    <source>
        <dbReference type="WBParaSite" id="DME_0000715901-mRNA-1"/>
    </source>
</evidence>
<evidence type="ECO:0000256" key="2">
    <source>
        <dbReference type="SAM" id="SignalP"/>
    </source>
</evidence>
<keyword evidence="1" id="KW-1015">Disulfide bond</keyword>
<evidence type="ECO:0000256" key="1">
    <source>
        <dbReference type="PROSITE-ProRule" id="PRU01005"/>
    </source>
</evidence>
<feature type="disulfide bond" evidence="1">
    <location>
        <begin position="167"/>
        <end position="180"/>
    </location>
</feature>
<feature type="domain" description="ShKT" evidence="3">
    <location>
        <begin position="229"/>
        <end position="263"/>
    </location>
</feature>
<dbReference type="WBParaSite" id="DME_0000715901-mRNA-1">
    <property type="protein sequence ID" value="DME_0000715901-mRNA-1"/>
    <property type="gene ID" value="DME_0000715901"/>
</dbReference>
<keyword evidence="6" id="KW-1185">Reference proteome</keyword>
<proteinExistence type="predicted"/>
<dbReference type="Gene3D" id="1.10.10.1940">
    <property type="match status" value="2"/>
</dbReference>
<feature type="disulfide bond" evidence="1">
    <location>
        <begin position="151"/>
        <end position="185"/>
    </location>
</feature>
<dbReference type="EMBL" id="UYYG01001194">
    <property type="protein sequence ID" value="VDN59916.1"/>
    <property type="molecule type" value="Genomic_DNA"/>
</dbReference>
<reference evidence="7" key="1">
    <citation type="submission" date="2017-02" db="UniProtKB">
        <authorList>
            <consortium name="WormBaseParasite"/>
        </authorList>
    </citation>
    <scope>IDENTIFICATION</scope>
</reference>
<feature type="chain" id="PRO_5041079749" evidence="2">
    <location>
        <begin position="19"/>
        <end position="264"/>
    </location>
</feature>
<evidence type="ECO:0000313" key="5">
    <source>
        <dbReference type="Proteomes" id="UP000038040"/>
    </source>
</evidence>
<keyword evidence="2" id="KW-0732">Signal</keyword>
<feature type="disulfide bond" evidence="1">
    <location>
        <begin position="158"/>
        <end position="176"/>
    </location>
</feature>
<dbReference type="Proteomes" id="UP000274756">
    <property type="component" value="Unassembled WGS sequence"/>
</dbReference>
<dbReference type="PANTHER" id="PTHR21724">
    <property type="entry name" value="SHKT DOMAIN-CONTAINING PROTEIN"/>
    <property type="match status" value="1"/>
</dbReference>
<protein>
    <submittedName>
        <fullName evidence="7">ShKT domain-containing protein</fullName>
    </submittedName>
</protein>